<proteinExistence type="predicted"/>
<feature type="chain" id="PRO_5021737803" evidence="1">
    <location>
        <begin position="29"/>
        <end position="74"/>
    </location>
</feature>
<comment type="caution">
    <text evidence="2">The sequence shown here is derived from an EMBL/GenBank/DDBJ whole genome shotgun (WGS) entry which is preliminary data.</text>
</comment>
<evidence type="ECO:0000313" key="3">
    <source>
        <dbReference type="Proteomes" id="UP000320762"/>
    </source>
</evidence>
<reference evidence="2 3" key="1">
    <citation type="journal article" date="2019" name="New Phytol.">
        <title>Comparative genomics reveals unique wood-decay strategies and fruiting body development in the Schizophyllaceae.</title>
        <authorList>
            <person name="Almasi E."/>
            <person name="Sahu N."/>
            <person name="Krizsan K."/>
            <person name="Balint B."/>
            <person name="Kovacs G.M."/>
            <person name="Kiss B."/>
            <person name="Cseklye J."/>
            <person name="Drula E."/>
            <person name="Henrissat B."/>
            <person name="Nagy I."/>
            <person name="Chovatia M."/>
            <person name="Adam C."/>
            <person name="LaButti K."/>
            <person name="Lipzen A."/>
            <person name="Riley R."/>
            <person name="Grigoriev I.V."/>
            <person name="Nagy L.G."/>
        </authorList>
    </citation>
    <scope>NUCLEOTIDE SEQUENCE [LARGE SCALE GENOMIC DNA]</scope>
    <source>
        <strain evidence="2 3">NL-1724</strain>
    </source>
</reference>
<dbReference type="EMBL" id="VDMD01000095">
    <property type="protein sequence ID" value="TRM55801.1"/>
    <property type="molecule type" value="Genomic_DNA"/>
</dbReference>
<feature type="signal peptide" evidence="1">
    <location>
        <begin position="1"/>
        <end position="28"/>
    </location>
</feature>
<sequence length="74" mass="8626">MVWERSQMSTFFLFVGKLLLIFRQRGGGARGEVSDEFRALGPIARGRRARGRRLRERKARRERRGLSEFVVAMS</sequence>
<keyword evidence="3" id="KW-1185">Reference proteome</keyword>
<organism evidence="2 3">
    <name type="scientific">Schizophyllum amplum</name>
    <dbReference type="NCBI Taxonomy" id="97359"/>
    <lineage>
        <taxon>Eukaryota</taxon>
        <taxon>Fungi</taxon>
        <taxon>Dikarya</taxon>
        <taxon>Basidiomycota</taxon>
        <taxon>Agaricomycotina</taxon>
        <taxon>Agaricomycetes</taxon>
        <taxon>Agaricomycetidae</taxon>
        <taxon>Agaricales</taxon>
        <taxon>Schizophyllaceae</taxon>
        <taxon>Schizophyllum</taxon>
    </lineage>
</organism>
<dbReference type="Proteomes" id="UP000320762">
    <property type="component" value="Unassembled WGS sequence"/>
</dbReference>
<keyword evidence="1" id="KW-0732">Signal</keyword>
<name>A0A550BTF1_9AGAR</name>
<gene>
    <name evidence="2" type="ORF">BD626DRAFT_522514</name>
</gene>
<evidence type="ECO:0000313" key="2">
    <source>
        <dbReference type="EMBL" id="TRM55801.1"/>
    </source>
</evidence>
<accession>A0A550BTF1</accession>
<protein>
    <submittedName>
        <fullName evidence="2">Uncharacterized protein</fullName>
    </submittedName>
</protein>
<dbReference type="AlphaFoldDB" id="A0A550BTF1"/>
<evidence type="ECO:0000256" key="1">
    <source>
        <dbReference type="SAM" id="SignalP"/>
    </source>
</evidence>